<gene>
    <name evidence="1" type="ORF">L6164_025295</name>
</gene>
<comment type="caution">
    <text evidence="1">The sequence shown here is derived from an EMBL/GenBank/DDBJ whole genome shotgun (WGS) entry which is preliminary data.</text>
</comment>
<protein>
    <submittedName>
        <fullName evidence="1">Uncharacterized protein</fullName>
    </submittedName>
</protein>
<dbReference type="Proteomes" id="UP000828941">
    <property type="component" value="Chromosome 10"/>
</dbReference>
<sequence>MALNLEIASQTLNPETHSFTIFALSEASYNQMRHIRQIAQETSGEIQYVGGRQPAVLRTFYQRLSRGFNDAVNGFVDDGWSLMGNDGVEDVTIAINSSPNKFFGSYYKSSVVSSFGGVVLCAKASMLLQNVLPAMLVRFFGEHRSEWADYGVDACSAASLKASPYAVPCARPAASQEARSY</sequence>
<reference evidence="1 2" key="1">
    <citation type="journal article" date="2022" name="DNA Res.">
        <title>Chromosomal-level genome assembly of the orchid tree Bauhinia variegata (Leguminosae; Cercidoideae) supports the allotetraploid origin hypothesis of Bauhinia.</title>
        <authorList>
            <person name="Zhong Y."/>
            <person name="Chen Y."/>
            <person name="Zheng D."/>
            <person name="Pang J."/>
            <person name="Liu Y."/>
            <person name="Luo S."/>
            <person name="Meng S."/>
            <person name="Qian L."/>
            <person name="Wei D."/>
            <person name="Dai S."/>
            <person name="Zhou R."/>
        </authorList>
    </citation>
    <scope>NUCLEOTIDE SEQUENCE [LARGE SCALE GENOMIC DNA]</scope>
    <source>
        <strain evidence="1">BV-YZ2020</strain>
    </source>
</reference>
<dbReference type="EMBL" id="CM039435">
    <property type="protein sequence ID" value="KAI4317427.1"/>
    <property type="molecule type" value="Genomic_DNA"/>
</dbReference>
<accession>A0ACB9M080</accession>
<name>A0ACB9M080_BAUVA</name>
<evidence type="ECO:0000313" key="1">
    <source>
        <dbReference type="EMBL" id="KAI4317427.1"/>
    </source>
</evidence>
<evidence type="ECO:0000313" key="2">
    <source>
        <dbReference type="Proteomes" id="UP000828941"/>
    </source>
</evidence>
<proteinExistence type="predicted"/>
<keyword evidence="2" id="KW-1185">Reference proteome</keyword>
<organism evidence="1 2">
    <name type="scientific">Bauhinia variegata</name>
    <name type="common">Purple orchid tree</name>
    <name type="synonym">Phanera variegata</name>
    <dbReference type="NCBI Taxonomy" id="167791"/>
    <lineage>
        <taxon>Eukaryota</taxon>
        <taxon>Viridiplantae</taxon>
        <taxon>Streptophyta</taxon>
        <taxon>Embryophyta</taxon>
        <taxon>Tracheophyta</taxon>
        <taxon>Spermatophyta</taxon>
        <taxon>Magnoliopsida</taxon>
        <taxon>eudicotyledons</taxon>
        <taxon>Gunneridae</taxon>
        <taxon>Pentapetalae</taxon>
        <taxon>rosids</taxon>
        <taxon>fabids</taxon>
        <taxon>Fabales</taxon>
        <taxon>Fabaceae</taxon>
        <taxon>Cercidoideae</taxon>
        <taxon>Cercideae</taxon>
        <taxon>Bauhiniinae</taxon>
        <taxon>Bauhinia</taxon>
    </lineage>
</organism>